<dbReference type="OrthoDB" id="9797687at2"/>
<dbReference type="InterPro" id="IPR008331">
    <property type="entry name" value="Ferritin_DPS_dom"/>
</dbReference>
<proteinExistence type="inferred from homology"/>
<dbReference type="InterPro" id="IPR002177">
    <property type="entry name" value="DPS_DNA-bd"/>
</dbReference>
<dbReference type="CDD" id="cd01043">
    <property type="entry name" value="DPS"/>
    <property type="match status" value="1"/>
</dbReference>
<dbReference type="STRING" id="1716141.STSP_59080"/>
<dbReference type="GO" id="GO:0008199">
    <property type="term" value="F:ferric iron binding"/>
    <property type="evidence" value="ECO:0007669"/>
    <property type="project" value="InterPro"/>
</dbReference>
<dbReference type="InterPro" id="IPR012347">
    <property type="entry name" value="Ferritin-like"/>
</dbReference>
<feature type="region of interest" description="Disordered" evidence="3">
    <location>
        <begin position="1"/>
        <end position="22"/>
    </location>
</feature>
<protein>
    <submittedName>
        <fullName evidence="5">DNA protection during starvation protein 2</fullName>
        <ecNumber evidence="5">1.16.-.-</ecNumber>
    </submittedName>
</protein>
<comment type="similarity">
    <text evidence="1 2">Belongs to the Dps family.</text>
</comment>
<gene>
    <name evidence="5" type="primary">dps2_2</name>
    <name evidence="5" type="ORF">STSP_59080</name>
</gene>
<dbReference type="PANTHER" id="PTHR42932:SF2">
    <property type="entry name" value="DNA PROTECTION DURING STARVATION PROTEIN 1"/>
    <property type="match status" value="1"/>
</dbReference>
<organism evidence="5 6">
    <name type="scientific">Streptomyces jeddahensis</name>
    <dbReference type="NCBI Taxonomy" id="1716141"/>
    <lineage>
        <taxon>Bacteria</taxon>
        <taxon>Bacillati</taxon>
        <taxon>Actinomycetota</taxon>
        <taxon>Actinomycetes</taxon>
        <taxon>Kitasatosporales</taxon>
        <taxon>Streptomycetaceae</taxon>
        <taxon>Streptomyces</taxon>
    </lineage>
</organism>
<dbReference type="PRINTS" id="PR01346">
    <property type="entry name" value="HELNAPAPROT"/>
</dbReference>
<evidence type="ECO:0000259" key="4">
    <source>
        <dbReference type="Pfam" id="PF00210"/>
    </source>
</evidence>
<accession>A0A177HIM5</accession>
<evidence type="ECO:0000256" key="1">
    <source>
        <dbReference type="ARBA" id="ARBA00009497"/>
    </source>
</evidence>
<dbReference type="SUPFAM" id="SSF47240">
    <property type="entry name" value="Ferritin-like"/>
    <property type="match status" value="1"/>
</dbReference>
<dbReference type="GO" id="GO:0016722">
    <property type="term" value="F:oxidoreductase activity, acting on metal ions"/>
    <property type="evidence" value="ECO:0007669"/>
    <property type="project" value="InterPro"/>
</dbReference>
<name>A0A177HIM5_9ACTN</name>
<dbReference type="PANTHER" id="PTHR42932">
    <property type="entry name" value="GENERAL STRESS PROTEIN 20U"/>
    <property type="match status" value="1"/>
</dbReference>
<dbReference type="Gene3D" id="1.20.1260.10">
    <property type="match status" value="1"/>
</dbReference>
<dbReference type="InterPro" id="IPR023188">
    <property type="entry name" value="DPS_DNA-bd_CS"/>
</dbReference>
<evidence type="ECO:0000256" key="2">
    <source>
        <dbReference type="RuleBase" id="RU003875"/>
    </source>
</evidence>
<dbReference type="Pfam" id="PF00210">
    <property type="entry name" value="Ferritin"/>
    <property type="match status" value="1"/>
</dbReference>
<dbReference type="AlphaFoldDB" id="A0A177HIM5"/>
<evidence type="ECO:0000256" key="3">
    <source>
        <dbReference type="SAM" id="MobiDB-lite"/>
    </source>
</evidence>
<dbReference type="EC" id="1.16.-.-" evidence="5"/>
<dbReference type="InterPro" id="IPR009078">
    <property type="entry name" value="Ferritin-like_SF"/>
</dbReference>
<dbReference type="PATRIC" id="fig|1716141.3.peg.6212"/>
<dbReference type="Proteomes" id="UP000077381">
    <property type="component" value="Unassembled WGS sequence"/>
</dbReference>
<sequence length="188" mass="20063">MVHPAAVDAAPGAPPGLLNGESVTTIGSTVTKRRSEDDVPLITASPALTGALQQVLVDLIELHLQGKQAHWNVVGRNFRDLHLQLDDIVDTAREAADTVAERIRALGAAVDGRSDMVAATTTLPAFPGGEQDTATVASLLDTRLRATAATLRQARDEVDAEDPPTADLLHAIIDDLEKHAWMMRAENR</sequence>
<reference evidence="5 6" key="1">
    <citation type="submission" date="2015-12" db="EMBL/GenBank/DDBJ databases">
        <title>Genome sequence of Streptomyces sp. G25.</title>
        <authorList>
            <person name="Poehlein A."/>
            <person name="Roettig A."/>
            <person name="Hiessl S."/>
            <person name="Hauschild P."/>
            <person name="Schauer J."/>
            <person name="Madkour M.H."/>
            <person name="Al-Ansari A.M."/>
            <person name="Almakishah N.H."/>
            <person name="Steinbuechel A."/>
            <person name="Daniel R."/>
        </authorList>
    </citation>
    <scope>NUCLEOTIDE SEQUENCE [LARGE SCALE GENOMIC DNA]</scope>
    <source>
        <strain evidence="6">G25(2015)</strain>
    </source>
</reference>
<keyword evidence="5" id="KW-0560">Oxidoreductase</keyword>
<evidence type="ECO:0000313" key="6">
    <source>
        <dbReference type="Proteomes" id="UP000077381"/>
    </source>
</evidence>
<comment type="caution">
    <text evidence="5">The sequence shown here is derived from an EMBL/GenBank/DDBJ whole genome shotgun (WGS) entry which is preliminary data.</text>
</comment>
<evidence type="ECO:0000313" key="5">
    <source>
        <dbReference type="EMBL" id="OAH10765.1"/>
    </source>
</evidence>
<keyword evidence="6" id="KW-1185">Reference proteome</keyword>
<dbReference type="EMBL" id="LOHS01000121">
    <property type="protein sequence ID" value="OAH10765.1"/>
    <property type="molecule type" value="Genomic_DNA"/>
</dbReference>
<feature type="compositionally biased region" description="Low complexity" evidence="3">
    <location>
        <begin position="1"/>
        <end position="11"/>
    </location>
</feature>
<feature type="domain" description="Ferritin/DPS" evidence="4">
    <location>
        <begin position="51"/>
        <end position="185"/>
    </location>
</feature>
<dbReference type="RefSeq" id="WP_078067591.1">
    <property type="nucleotide sequence ID" value="NZ_LOHS01000121.1"/>
</dbReference>
<dbReference type="PROSITE" id="PS00818">
    <property type="entry name" value="DPS_1"/>
    <property type="match status" value="1"/>
</dbReference>